<protein>
    <recommendedName>
        <fullName evidence="3">DUF4303 domain-containing protein</fullName>
    </recommendedName>
</protein>
<accession>A0A2S8GU11</accession>
<organism evidence="1 2">
    <name type="scientific">Blastopirellula marina</name>
    <dbReference type="NCBI Taxonomy" id="124"/>
    <lineage>
        <taxon>Bacteria</taxon>
        <taxon>Pseudomonadati</taxon>
        <taxon>Planctomycetota</taxon>
        <taxon>Planctomycetia</taxon>
        <taxon>Pirellulales</taxon>
        <taxon>Pirellulaceae</taxon>
        <taxon>Blastopirellula</taxon>
    </lineage>
</organism>
<sequence length="207" mass="23591">MLAADLRRGYDTTEIENLDMESNGRMAVNPELAELFYQASVDAFIAFRQQFPDETVFAFVLSTIDDAIYVNCSINSWESHQRRLAERGYDESHEDALETKWCSCEWENEYYGSEFFEAGNRLLNDLYEKSSEAEEFPAFKQSVVDSMIEALVRLRKSGAISNPGDPIEIAMFATIYDSFSAEEVHRRSAKLLNSPELCKTFLPVIGS</sequence>
<dbReference type="Pfam" id="PF14136">
    <property type="entry name" value="DUF4303"/>
    <property type="match status" value="1"/>
</dbReference>
<gene>
    <name evidence="1" type="ORF">C5Y93_02520</name>
</gene>
<comment type="caution">
    <text evidence="1">The sequence shown here is derived from an EMBL/GenBank/DDBJ whole genome shotgun (WGS) entry which is preliminary data.</text>
</comment>
<evidence type="ECO:0008006" key="3">
    <source>
        <dbReference type="Google" id="ProtNLM"/>
    </source>
</evidence>
<dbReference type="EMBL" id="PUHZ01000004">
    <property type="protein sequence ID" value="PQO47554.1"/>
    <property type="molecule type" value="Genomic_DNA"/>
</dbReference>
<reference evidence="1 2" key="1">
    <citation type="submission" date="2018-02" db="EMBL/GenBank/DDBJ databases">
        <title>Comparative genomes isolates from brazilian mangrove.</title>
        <authorList>
            <person name="Araujo J.E."/>
            <person name="Taketani R.G."/>
            <person name="Silva M.C.P."/>
            <person name="Loureco M.V."/>
            <person name="Andreote F.D."/>
        </authorList>
    </citation>
    <scope>NUCLEOTIDE SEQUENCE [LARGE SCALE GENOMIC DNA]</scope>
    <source>
        <strain evidence="1 2">Nap-Phe MGV</strain>
    </source>
</reference>
<name>A0A2S8GU11_9BACT</name>
<evidence type="ECO:0000313" key="2">
    <source>
        <dbReference type="Proteomes" id="UP000237819"/>
    </source>
</evidence>
<dbReference type="Proteomes" id="UP000237819">
    <property type="component" value="Unassembled WGS sequence"/>
</dbReference>
<dbReference type="AlphaFoldDB" id="A0A2S8GU11"/>
<dbReference type="InterPro" id="IPR025409">
    <property type="entry name" value="DUF4303"/>
</dbReference>
<evidence type="ECO:0000313" key="1">
    <source>
        <dbReference type="EMBL" id="PQO47554.1"/>
    </source>
</evidence>
<dbReference type="RefSeq" id="WP_105333815.1">
    <property type="nucleotide sequence ID" value="NZ_PUHZ01000004.1"/>
</dbReference>
<proteinExistence type="predicted"/>